<comment type="caution">
    <text evidence="2">The sequence shown here is derived from an EMBL/GenBank/DDBJ whole genome shotgun (WGS) entry which is preliminary data.</text>
</comment>
<keyword evidence="3" id="KW-1185">Reference proteome</keyword>
<dbReference type="RefSeq" id="WP_112112346.1">
    <property type="nucleotide sequence ID" value="NZ_QLSZ01000002.1"/>
</dbReference>
<name>A0A328YJ69_9FLAO</name>
<dbReference type="AlphaFoldDB" id="A0A328YJ69"/>
<protein>
    <submittedName>
        <fullName evidence="2">GSCFA family protein</fullName>
    </submittedName>
</protein>
<gene>
    <name evidence="2" type="ORF">CLV55_102129</name>
</gene>
<sequence length="316" mass="36866">MQFTTKIPITPSEHAIEYASRIISLGSCFAENMGAQWDYFKFQHLTNPFGIIFNPVAIEKLIYRAVHKIEFTEKDIFFHNELWHCFEVHSALSQTDPKLLLESLNKKLHHFRVELLAASHMICTYGTAWVYRQKASHEIVANCHKVSQNQFDKEILSVETLFQSMRNTIDLVQQINPTCAFIFTISPVRHIKDGFVENQRSKAHLITALHEIMDNQSGAVNYFPSYEIMMDELRDYRFYDEDLLHPNKIALRYIWERFCESTLAPSTSPIMQEVAQIQKGMAHRPFNPNTASHQQFLQTLAKKSAQLKNQFPFMEF</sequence>
<evidence type="ECO:0000313" key="2">
    <source>
        <dbReference type="EMBL" id="RAR74198.1"/>
    </source>
</evidence>
<evidence type="ECO:0000313" key="3">
    <source>
        <dbReference type="Proteomes" id="UP000248840"/>
    </source>
</evidence>
<dbReference type="OrthoDB" id="9807687at2"/>
<reference evidence="2 3" key="1">
    <citation type="submission" date="2018-06" db="EMBL/GenBank/DDBJ databases">
        <title>Genomic Encyclopedia of Archaeal and Bacterial Type Strains, Phase II (KMG-II): from individual species to whole genera.</title>
        <authorList>
            <person name="Goeker M."/>
        </authorList>
    </citation>
    <scope>NUCLEOTIDE SEQUENCE [LARGE SCALE GENOMIC DNA]</scope>
    <source>
        <strain evidence="2 3">DSM 25663</strain>
    </source>
</reference>
<dbReference type="EMBL" id="QLSZ01000002">
    <property type="protein sequence ID" value="RAR74198.1"/>
    <property type="molecule type" value="Genomic_DNA"/>
</dbReference>
<dbReference type="Proteomes" id="UP000248840">
    <property type="component" value="Unassembled WGS sequence"/>
</dbReference>
<dbReference type="SUPFAM" id="SSF52266">
    <property type="entry name" value="SGNH hydrolase"/>
    <property type="match status" value="1"/>
</dbReference>
<feature type="domain" description="GSCFA" evidence="1">
    <location>
        <begin position="21"/>
        <end position="258"/>
    </location>
</feature>
<proteinExistence type="predicted"/>
<organism evidence="2 3">
    <name type="scientific">Flavobacterium aciduliphilum</name>
    <dbReference type="NCBI Taxonomy" id="1101402"/>
    <lineage>
        <taxon>Bacteria</taxon>
        <taxon>Pseudomonadati</taxon>
        <taxon>Bacteroidota</taxon>
        <taxon>Flavobacteriia</taxon>
        <taxon>Flavobacteriales</taxon>
        <taxon>Flavobacteriaceae</taxon>
        <taxon>Flavobacterium</taxon>
    </lineage>
</organism>
<accession>A0A328YJ69</accession>
<evidence type="ECO:0000259" key="1">
    <source>
        <dbReference type="Pfam" id="PF08885"/>
    </source>
</evidence>
<dbReference type="InterPro" id="IPR014982">
    <property type="entry name" value="GSCFA"/>
</dbReference>
<dbReference type="Pfam" id="PF08885">
    <property type="entry name" value="GSCFA"/>
    <property type="match status" value="1"/>
</dbReference>